<dbReference type="Pfam" id="PF00989">
    <property type="entry name" value="PAS"/>
    <property type="match status" value="1"/>
</dbReference>
<organism evidence="2 3">
    <name type="scientific">Salinarimonas ramus</name>
    <dbReference type="NCBI Taxonomy" id="690164"/>
    <lineage>
        <taxon>Bacteria</taxon>
        <taxon>Pseudomonadati</taxon>
        <taxon>Pseudomonadota</taxon>
        <taxon>Alphaproteobacteria</taxon>
        <taxon>Hyphomicrobiales</taxon>
        <taxon>Salinarimonadaceae</taxon>
        <taxon>Salinarimonas</taxon>
    </lineage>
</organism>
<dbReference type="InterPro" id="IPR035965">
    <property type="entry name" value="PAS-like_dom_sf"/>
</dbReference>
<evidence type="ECO:0000313" key="2">
    <source>
        <dbReference type="EMBL" id="GGK41999.1"/>
    </source>
</evidence>
<protein>
    <submittedName>
        <fullName evidence="2">Chemotaxis protein</fullName>
    </submittedName>
</protein>
<dbReference type="Gene3D" id="3.30.450.20">
    <property type="entry name" value="PAS domain"/>
    <property type="match status" value="1"/>
</dbReference>
<comment type="caution">
    <text evidence="2">The sequence shown here is derived from an EMBL/GenBank/DDBJ whole genome shotgun (WGS) entry which is preliminary data.</text>
</comment>
<dbReference type="NCBIfam" id="TIGR00229">
    <property type="entry name" value="sensory_box"/>
    <property type="match status" value="1"/>
</dbReference>
<dbReference type="InterPro" id="IPR013767">
    <property type="entry name" value="PAS_fold"/>
</dbReference>
<feature type="domain" description="PAS fold" evidence="1">
    <location>
        <begin position="44"/>
        <end position="132"/>
    </location>
</feature>
<dbReference type="EMBL" id="BMMF01000009">
    <property type="protein sequence ID" value="GGK41999.1"/>
    <property type="molecule type" value="Genomic_DNA"/>
</dbReference>
<proteinExistence type="predicted"/>
<evidence type="ECO:0000259" key="1">
    <source>
        <dbReference type="Pfam" id="PF00989"/>
    </source>
</evidence>
<evidence type="ECO:0000313" key="3">
    <source>
        <dbReference type="Proteomes" id="UP000600449"/>
    </source>
</evidence>
<dbReference type="CDD" id="cd00130">
    <property type="entry name" value="PAS"/>
    <property type="match status" value="1"/>
</dbReference>
<reference evidence="2 3" key="1">
    <citation type="journal article" date="2014" name="Int. J. Syst. Evol. Microbiol.">
        <title>Complete genome sequence of Corynebacterium casei LMG S-19264T (=DSM 44701T), isolated from a smear-ripened cheese.</title>
        <authorList>
            <consortium name="US DOE Joint Genome Institute (JGI-PGF)"/>
            <person name="Walter F."/>
            <person name="Albersmeier A."/>
            <person name="Kalinowski J."/>
            <person name="Ruckert C."/>
        </authorList>
    </citation>
    <scope>NUCLEOTIDE SEQUENCE [LARGE SCALE GENOMIC DNA]</scope>
    <source>
        <strain evidence="2 3">CGMCC 1.9161</strain>
    </source>
</reference>
<gene>
    <name evidence="2" type="ORF">GCM10011322_31370</name>
</gene>
<sequence length="196" mass="21394">MFMRSIFPSRGAARARPPRRLDRVVVPTGVERPFPPGAIIVTKTDTTGRITYANPTFLAMAALEEADAIGAPHSIIRHPDMPRCVFAHLWREIEARREVFAYVNNLAADGANYWVLAHVTPSLDGSGRIVGYHSSRRPAGRAARAVIEPLYAELLAIERAHASRREGLAASQATLADELEALGTTYDALVLSLVRG</sequence>
<accession>A0A917V630</accession>
<dbReference type="GO" id="GO:0006355">
    <property type="term" value="P:regulation of DNA-templated transcription"/>
    <property type="evidence" value="ECO:0007669"/>
    <property type="project" value="InterPro"/>
</dbReference>
<name>A0A917V630_9HYPH</name>
<dbReference type="InterPro" id="IPR000014">
    <property type="entry name" value="PAS"/>
</dbReference>
<dbReference type="AlphaFoldDB" id="A0A917V630"/>
<dbReference type="SUPFAM" id="SSF55785">
    <property type="entry name" value="PYP-like sensor domain (PAS domain)"/>
    <property type="match status" value="1"/>
</dbReference>
<keyword evidence="3" id="KW-1185">Reference proteome</keyword>
<dbReference type="Proteomes" id="UP000600449">
    <property type="component" value="Unassembled WGS sequence"/>
</dbReference>